<reference evidence="1 2" key="1">
    <citation type="journal article" date="2010" name="Science">
        <title>Genomic comparison of the ants Camponotus floridanus and Harpegnathos saltator.</title>
        <authorList>
            <person name="Bonasio R."/>
            <person name="Zhang G."/>
            <person name="Ye C."/>
            <person name="Mutti N.S."/>
            <person name="Fang X."/>
            <person name="Qin N."/>
            <person name="Donahue G."/>
            <person name="Yang P."/>
            <person name="Li Q."/>
            <person name="Li C."/>
            <person name="Zhang P."/>
            <person name="Huang Z."/>
            <person name="Berger S.L."/>
            <person name="Reinberg D."/>
            <person name="Wang J."/>
            <person name="Liebig J."/>
        </authorList>
    </citation>
    <scope>NUCLEOTIDE SEQUENCE [LARGE SCALE GENOMIC DNA]</scope>
    <source>
        <strain evidence="1 2">R22 G/1</strain>
    </source>
</reference>
<sequence length="144" mass="15831">MKDEVFNAVKPIYEELSRDELLSRCLGGFTQNSNECFNSVLWALAPKSMSSGKKIVDIAADIAVCNFNDGLHSIMDIIQTLNLPLGQSCYTFCVQADNYRIQRAEGSMTEAVREARRSGISARKLTNEEDIDAEGVLYGAGIAD</sequence>
<dbReference type="EMBL" id="GL453285">
    <property type="protein sequence ID" value="EFN76248.1"/>
    <property type="molecule type" value="Genomic_DNA"/>
</dbReference>
<gene>
    <name evidence="1" type="ORF">EAI_16696</name>
</gene>
<dbReference type="AlphaFoldDB" id="E2C730"/>
<keyword evidence="2" id="KW-1185">Reference proteome</keyword>
<dbReference type="InParanoid" id="E2C730"/>
<accession>E2C730</accession>
<dbReference type="OMA" id="IGHECKY"/>
<evidence type="ECO:0000313" key="1">
    <source>
        <dbReference type="EMBL" id="EFN76248.1"/>
    </source>
</evidence>
<protein>
    <submittedName>
        <fullName evidence="1">Uncharacterized protein</fullName>
    </submittedName>
</protein>
<proteinExistence type="predicted"/>
<dbReference type="OrthoDB" id="10038234at2759"/>
<organism evidence="2">
    <name type="scientific">Harpegnathos saltator</name>
    <name type="common">Jerdon's jumping ant</name>
    <dbReference type="NCBI Taxonomy" id="610380"/>
    <lineage>
        <taxon>Eukaryota</taxon>
        <taxon>Metazoa</taxon>
        <taxon>Ecdysozoa</taxon>
        <taxon>Arthropoda</taxon>
        <taxon>Hexapoda</taxon>
        <taxon>Insecta</taxon>
        <taxon>Pterygota</taxon>
        <taxon>Neoptera</taxon>
        <taxon>Endopterygota</taxon>
        <taxon>Hymenoptera</taxon>
        <taxon>Apocrita</taxon>
        <taxon>Aculeata</taxon>
        <taxon>Formicoidea</taxon>
        <taxon>Formicidae</taxon>
        <taxon>Ponerinae</taxon>
        <taxon>Ponerini</taxon>
        <taxon>Harpegnathos</taxon>
    </lineage>
</organism>
<dbReference type="Proteomes" id="UP000008237">
    <property type="component" value="Unassembled WGS sequence"/>
</dbReference>
<name>E2C730_HARSA</name>
<evidence type="ECO:0000313" key="2">
    <source>
        <dbReference type="Proteomes" id="UP000008237"/>
    </source>
</evidence>